<dbReference type="EMBL" id="CM042019">
    <property type="protein sequence ID" value="KAI3825357.1"/>
    <property type="molecule type" value="Genomic_DNA"/>
</dbReference>
<keyword evidence="2" id="KW-1185">Reference proteome</keyword>
<gene>
    <name evidence="1" type="ORF">L1987_06840</name>
</gene>
<reference evidence="1 2" key="2">
    <citation type="journal article" date="2022" name="Mol. Ecol. Resour.">
        <title>The genomes of chicory, endive, great burdock and yacon provide insights into Asteraceae paleo-polyploidization history and plant inulin production.</title>
        <authorList>
            <person name="Fan W."/>
            <person name="Wang S."/>
            <person name="Wang H."/>
            <person name="Wang A."/>
            <person name="Jiang F."/>
            <person name="Liu H."/>
            <person name="Zhao H."/>
            <person name="Xu D."/>
            <person name="Zhang Y."/>
        </authorList>
    </citation>
    <scope>NUCLEOTIDE SEQUENCE [LARGE SCALE GENOMIC DNA]</scope>
    <source>
        <strain evidence="2">cv. Yunnan</strain>
        <tissue evidence="1">Leaves</tissue>
    </source>
</reference>
<name>A0ACB9JZ90_9ASTR</name>
<accession>A0ACB9JZ90</accession>
<evidence type="ECO:0000313" key="2">
    <source>
        <dbReference type="Proteomes" id="UP001056120"/>
    </source>
</evidence>
<protein>
    <submittedName>
        <fullName evidence="1">Uncharacterized protein</fullName>
    </submittedName>
</protein>
<reference evidence="2" key="1">
    <citation type="journal article" date="2022" name="Mol. Ecol. Resour.">
        <title>The genomes of chicory, endive, great burdock and yacon provide insights into Asteraceae palaeo-polyploidization history and plant inulin production.</title>
        <authorList>
            <person name="Fan W."/>
            <person name="Wang S."/>
            <person name="Wang H."/>
            <person name="Wang A."/>
            <person name="Jiang F."/>
            <person name="Liu H."/>
            <person name="Zhao H."/>
            <person name="Xu D."/>
            <person name="Zhang Y."/>
        </authorList>
    </citation>
    <scope>NUCLEOTIDE SEQUENCE [LARGE SCALE GENOMIC DNA]</scope>
    <source>
        <strain evidence="2">cv. Yunnan</strain>
    </source>
</reference>
<proteinExistence type="predicted"/>
<dbReference type="Proteomes" id="UP001056120">
    <property type="component" value="Linkage Group LG02"/>
</dbReference>
<evidence type="ECO:0000313" key="1">
    <source>
        <dbReference type="EMBL" id="KAI3825357.1"/>
    </source>
</evidence>
<organism evidence="1 2">
    <name type="scientific">Smallanthus sonchifolius</name>
    <dbReference type="NCBI Taxonomy" id="185202"/>
    <lineage>
        <taxon>Eukaryota</taxon>
        <taxon>Viridiplantae</taxon>
        <taxon>Streptophyta</taxon>
        <taxon>Embryophyta</taxon>
        <taxon>Tracheophyta</taxon>
        <taxon>Spermatophyta</taxon>
        <taxon>Magnoliopsida</taxon>
        <taxon>eudicotyledons</taxon>
        <taxon>Gunneridae</taxon>
        <taxon>Pentapetalae</taxon>
        <taxon>asterids</taxon>
        <taxon>campanulids</taxon>
        <taxon>Asterales</taxon>
        <taxon>Asteraceae</taxon>
        <taxon>Asteroideae</taxon>
        <taxon>Heliantheae alliance</taxon>
        <taxon>Millerieae</taxon>
        <taxon>Smallanthus</taxon>
    </lineage>
</organism>
<sequence length="95" mass="11551">MEKREDLEWIEAQKIVITTNLVTATKKHLQFLKVIHENGKLYDGRMLERAIYRYKYCWLPLLANYSRSKVCEWQLVVPLDCEWIWHCHRLNPVSF</sequence>
<comment type="caution">
    <text evidence="1">The sequence shown here is derived from an EMBL/GenBank/DDBJ whole genome shotgun (WGS) entry which is preliminary data.</text>
</comment>